<organism evidence="1">
    <name type="scientific">Absidia glauca</name>
    <name type="common">Pin mould</name>
    <dbReference type="NCBI Taxonomy" id="4829"/>
    <lineage>
        <taxon>Eukaryota</taxon>
        <taxon>Fungi</taxon>
        <taxon>Fungi incertae sedis</taxon>
        <taxon>Mucoromycota</taxon>
        <taxon>Mucoromycotina</taxon>
        <taxon>Mucoromycetes</taxon>
        <taxon>Mucorales</taxon>
        <taxon>Cunninghamellaceae</taxon>
        <taxon>Absidia</taxon>
    </lineage>
</organism>
<name>A0A163UXY1_ABSGL</name>
<feature type="non-terminal residue" evidence="1">
    <location>
        <position position="277"/>
    </location>
</feature>
<dbReference type="AlphaFoldDB" id="A0A163UXY1"/>
<evidence type="ECO:0000313" key="2">
    <source>
        <dbReference type="Proteomes" id="UP000078561"/>
    </source>
</evidence>
<accession>A0A163UXY1</accession>
<dbReference type="Proteomes" id="UP000078561">
    <property type="component" value="Unassembled WGS sequence"/>
</dbReference>
<evidence type="ECO:0000313" key="1">
    <source>
        <dbReference type="EMBL" id="SAL97787.1"/>
    </source>
</evidence>
<dbReference type="InParanoid" id="A0A163UXY1"/>
<keyword evidence="2" id="KW-1185">Reference proteome</keyword>
<sequence length="277" mass="32088">MNPTTPTPTTPTPTTRFCSGCKVEKNVASFRGSTRLYKTCDLCRFRQTPQPPPATMITLSEIANEFLEAHQVGDDGIWLSADIEMDERMQDLNDNDVRDLILEELRQIDGYEYLWKYTGAPSLSFRVAFEAICSQDRQGCRHIAESRLTRRYVRTDEYDCHGKVHGFINRQHNWIRLEVFHHISHPTPATNESTRMTTVPVTDEIKAFIAERINLHGPNCVGLYEQIVQVYGFVVNRGQVLNAWRAVFETMYRRSDDQLQSSRILVRELRESMHCEE</sequence>
<dbReference type="OrthoDB" id="2401469at2759"/>
<proteinExistence type="predicted"/>
<reference evidence="1" key="1">
    <citation type="submission" date="2016-04" db="EMBL/GenBank/DDBJ databases">
        <authorList>
            <person name="Evans L.H."/>
            <person name="Alamgir A."/>
            <person name="Owens N."/>
            <person name="Weber N.D."/>
            <person name="Virtaneva K."/>
            <person name="Barbian K."/>
            <person name="Babar A."/>
            <person name="Rosenke K."/>
        </authorList>
    </citation>
    <scope>NUCLEOTIDE SEQUENCE [LARGE SCALE GENOMIC DNA]</scope>
    <source>
        <strain evidence="1">CBS 101.48</strain>
    </source>
</reference>
<dbReference type="EMBL" id="LT551958">
    <property type="protein sequence ID" value="SAL97787.1"/>
    <property type="molecule type" value="Genomic_DNA"/>
</dbReference>
<gene>
    <name evidence="1" type="primary">ABSGL_03303.1 scaffold 4425</name>
</gene>
<protein>
    <submittedName>
        <fullName evidence="1">Uncharacterized protein</fullName>
    </submittedName>
</protein>